<gene>
    <name evidence="2" type="ORF">FCC1311_061902</name>
</gene>
<comment type="caution">
    <text evidence="2">The sequence shown here is derived from an EMBL/GenBank/DDBJ whole genome shotgun (WGS) entry which is preliminary data.</text>
</comment>
<feature type="compositionally biased region" description="Low complexity" evidence="1">
    <location>
        <begin position="275"/>
        <end position="290"/>
    </location>
</feature>
<reference evidence="2 3" key="1">
    <citation type="submission" date="2017-12" db="EMBL/GenBank/DDBJ databases">
        <title>Sequencing, de novo assembly and annotation of complete genome of a new Thraustochytrid species, strain FCC1311.</title>
        <authorList>
            <person name="Sedici K."/>
            <person name="Godart F."/>
            <person name="Aiese Cigliano R."/>
            <person name="Sanseverino W."/>
            <person name="Barakat M."/>
            <person name="Ortet P."/>
            <person name="Marechal E."/>
            <person name="Cagnac O."/>
            <person name="Amato A."/>
        </authorList>
    </citation>
    <scope>NUCLEOTIDE SEQUENCE [LARGE SCALE GENOMIC DNA]</scope>
</reference>
<proteinExistence type="predicted"/>
<dbReference type="InParanoid" id="A0A2R5GGG9"/>
<evidence type="ECO:0000256" key="1">
    <source>
        <dbReference type="SAM" id="MobiDB-lite"/>
    </source>
</evidence>
<evidence type="ECO:0000313" key="3">
    <source>
        <dbReference type="Proteomes" id="UP000241890"/>
    </source>
</evidence>
<protein>
    <submittedName>
        <fullName evidence="2">Uncharacterized protein</fullName>
    </submittedName>
</protein>
<evidence type="ECO:0000313" key="2">
    <source>
        <dbReference type="EMBL" id="GBG29970.1"/>
    </source>
</evidence>
<name>A0A2R5GGG9_9STRA</name>
<accession>A0A2R5GGG9</accession>
<dbReference type="Proteomes" id="UP000241890">
    <property type="component" value="Unassembled WGS sequence"/>
</dbReference>
<keyword evidence="3" id="KW-1185">Reference proteome</keyword>
<sequence length="421" mass="46943">MRSIRVYLWNPAPTHRVTFEGLLDTVVIVVSLPLIVRSDNDSGVEKHRQCRLLHLGMFIIIKSVQHFLISACNHSNAYAYFALGFDGPSIKRKRHVGAHQDDLKMMNAAMAVQPAGELDEDLCCPFVGFNEISTDNMNAKRFLSFTTTLSVKVQDRPRYAKCRRQVGRQKSKREERVVEMNFNFNFIVGGNQLPLGFARDGGASARFSRRVSSHNAGPRRFRRAGLGPEALRLILAADYDLEDMSDLIVNQLHDTYMEAEAEPRPPFPKTELPQLTNSANSASDDSTTSNLLDLASSDGLGESDEELFHGSGDDDFYFEAGAHPDALYAHSTGSEDDILLEELLRHLAGTETRSSLEVRQGHPSFQRGSPVMLLPNGQHVDAVDETTLRAALDEIGVEHDEFDDVDDLRMMVSIILHESSE</sequence>
<feature type="region of interest" description="Disordered" evidence="1">
    <location>
        <begin position="261"/>
        <end position="290"/>
    </location>
</feature>
<dbReference type="AlphaFoldDB" id="A0A2R5GGG9"/>
<dbReference type="EMBL" id="BEYU01000068">
    <property type="protein sequence ID" value="GBG29970.1"/>
    <property type="molecule type" value="Genomic_DNA"/>
</dbReference>
<organism evidence="2 3">
    <name type="scientific">Hondaea fermentalgiana</name>
    <dbReference type="NCBI Taxonomy" id="2315210"/>
    <lineage>
        <taxon>Eukaryota</taxon>
        <taxon>Sar</taxon>
        <taxon>Stramenopiles</taxon>
        <taxon>Bigyra</taxon>
        <taxon>Labyrinthulomycetes</taxon>
        <taxon>Thraustochytrida</taxon>
        <taxon>Thraustochytriidae</taxon>
        <taxon>Hondaea</taxon>
    </lineage>
</organism>